<reference evidence="1" key="1">
    <citation type="submission" date="2018-11" db="EMBL/GenBank/DDBJ databases">
        <authorList>
            <consortium name="Genoscope - CEA"/>
            <person name="William W."/>
        </authorList>
    </citation>
    <scope>NUCLEOTIDE SEQUENCE</scope>
</reference>
<accession>A0A3P6DWW4</accession>
<dbReference type="EMBL" id="LR031875">
    <property type="protein sequence ID" value="VDD31418.1"/>
    <property type="molecule type" value="Genomic_DNA"/>
</dbReference>
<sequence length="40" mass="4418">MRLEPVLTVSFSTLNSSSVVKKTQITLQHCLHGVGIKEVH</sequence>
<evidence type="ECO:0000313" key="1">
    <source>
        <dbReference type="EMBL" id="VDD31418.1"/>
    </source>
</evidence>
<gene>
    <name evidence="1" type="ORF">BOLC9T56741H</name>
</gene>
<organism evidence="1">
    <name type="scientific">Brassica oleracea</name>
    <name type="common">Wild cabbage</name>
    <dbReference type="NCBI Taxonomy" id="3712"/>
    <lineage>
        <taxon>Eukaryota</taxon>
        <taxon>Viridiplantae</taxon>
        <taxon>Streptophyta</taxon>
        <taxon>Embryophyta</taxon>
        <taxon>Tracheophyta</taxon>
        <taxon>Spermatophyta</taxon>
        <taxon>Magnoliopsida</taxon>
        <taxon>eudicotyledons</taxon>
        <taxon>Gunneridae</taxon>
        <taxon>Pentapetalae</taxon>
        <taxon>rosids</taxon>
        <taxon>malvids</taxon>
        <taxon>Brassicales</taxon>
        <taxon>Brassicaceae</taxon>
        <taxon>Brassiceae</taxon>
        <taxon>Brassica</taxon>
    </lineage>
</organism>
<name>A0A3P6DWW4_BRAOL</name>
<dbReference type="AlphaFoldDB" id="A0A3P6DWW4"/>
<proteinExistence type="predicted"/>
<protein>
    <submittedName>
        <fullName evidence="1">Uncharacterized protein</fullName>
    </submittedName>
</protein>